<dbReference type="SUPFAM" id="SSF53448">
    <property type="entry name" value="Nucleotide-diphospho-sugar transferases"/>
    <property type="match status" value="1"/>
</dbReference>
<dbReference type="PANTHER" id="PTHR43685:SF2">
    <property type="entry name" value="GLYCOSYLTRANSFERASE 2-LIKE DOMAIN-CONTAINING PROTEIN"/>
    <property type="match status" value="1"/>
</dbReference>
<evidence type="ECO:0000259" key="1">
    <source>
        <dbReference type="Pfam" id="PF00535"/>
    </source>
</evidence>
<dbReference type="InterPro" id="IPR001173">
    <property type="entry name" value="Glyco_trans_2-like"/>
</dbReference>
<dbReference type="OrthoDB" id="9809116at2"/>
<name>A0A3A8N8P6_9BACT</name>
<dbReference type="Gene3D" id="3.90.550.10">
    <property type="entry name" value="Spore Coat Polysaccharide Biosynthesis Protein SpsA, Chain A"/>
    <property type="match status" value="1"/>
</dbReference>
<proteinExistence type="predicted"/>
<dbReference type="Proteomes" id="UP000273405">
    <property type="component" value="Unassembled WGS sequence"/>
</dbReference>
<dbReference type="Pfam" id="PF00535">
    <property type="entry name" value="Glycos_transf_2"/>
    <property type="match status" value="1"/>
</dbReference>
<keyword evidence="3" id="KW-1185">Reference proteome</keyword>
<dbReference type="InterPro" id="IPR029044">
    <property type="entry name" value="Nucleotide-diphossugar_trans"/>
</dbReference>
<evidence type="ECO:0000313" key="3">
    <source>
        <dbReference type="Proteomes" id="UP000273405"/>
    </source>
</evidence>
<sequence length="295" mass="33473">MGRHRYKSRMSQIDVSVVMPTYKREKEVVEAIHSALRQEGVQVEVLVLDDTAEGTARQAVQGIGDARVRYFKQEVPSRGRPALVRNHGATLARGRYLHFLDDDDLLAEGALKAMVSALDARPDAGVAVGWVVPFSEDPEWLEDKSSYFERVAKVGATTPNSAWTVAHILFLGTLYVNSACMVRRDYFQPLGGFDPNIPVYEDVDFYMRGIRRYGHVYVNRPILNYRVGKPSLMHDLGKKGEKVEKSVAESNAIIHNKYRREHGELEYRLLQLATRALKKRFGLTRYLPLKLPRAS</sequence>
<dbReference type="InterPro" id="IPR050834">
    <property type="entry name" value="Glycosyltransf_2"/>
</dbReference>
<organism evidence="2 3">
    <name type="scientific">Corallococcus sicarius</name>
    <dbReference type="NCBI Taxonomy" id="2316726"/>
    <lineage>
        <taxon>Bacteria</taxon>
        <taxon>Pseudomonadati</taxon>
        <taxon>Myxococcota</taxon>
        <taxon>Myxococcia</taxon>
        <taxon>Myxococcales</taxon>
        <taxon>Cystobacterineae</taxon>
        <taxon>Myxococcaceae</taxon>
        <taxon>Corallococcus</taxon>
    </lineage>
</organism>
<reference evidence="3" key="1">
    <citation type="submission" date="2018-09" db="EMBL/GenBank/DDBJ databases">
        <authorList>
            <person name="Livingstone P.G."/>
            <person name="Whitworth D.E."/>
        </authorList>
    </citation>
    <scope>NUCLEOTIDE SEQUENCE [LARGE SCALE GENOMIC DNA]</scope>
    <source>
        <strain evidence="3">CA040B</strain>
    </source>
</reference>
<evidence type="ECO:0000313" key="2">
    <source>
        <dbReference type="EMBL" id="RKH35724.1"/>
    </source>
</evidence>
<feature type="domain" description="Glycosyltransferase 2-like" evidence="1">
    <location>
        <begin position="16"/>
        <end position="146"/>
    </location>
</feature>
<dbReference type="EMBL" id="RAWG01000316">
    <property type="protein sequence ID" value="RKH35724.1"/>
    <property type="molecule type" value="Genomic_DNA"/>
</dbReference>
<protein>
    <submittedName>
        <fullName evidence="2">Glycosyltransferase</fullName>
    </submittedName>
</protein>
<gene>
    <name evidence="2" type="ORF">D7X12_33705</name>
</gene>
<dbReference type="PANTHER" id="PTHR43685">
    <property type="entry name" value="GLYCOSYLTRANSFERASE"/>
    <property type="match status" value="1"/>
</dbReference>
<dbReference type="AlphaFoldDB" id="A0A3A8N8P6"/>
<keyword evidence="2" id="KW-0808">Transferase</keyword>
<accession>A0A3A8N8P6</accession>
<dbReference type="GO" id="GO:0016740">
    <property type="term" value="F:transferase activity"/>
    <property type="evidence" value="ECO:0007669"/>
    <property type="project" value="UniProtKB-KW"/>
</dbReference>
<comment type="caution">
    <text evidence="2">The sequence shown here is derived from an EMBL/GenBank/DDBJ whole genome shotgun (WGS) entry which is preliminary data.</text>
</comment>